<comment type="subcellular location">
    <subcellularLocation>
        <location evidence="1">Periplasm</location>
    </subcellularLocation>
</comment>
<evidence type="ECO:0000259" key="8">
    <source>
        <dbReference type="PROSITE" id="PS51007"/>
    </source>
</evidence>
<feature type="domain" description="Cytochrome c" evidence="8">
    <location>
        <begin position="112"/>
        <end position="199"/>
    </location>
</feature>
<dbReference type="EMBL" id="UINC01076999">
    <property type="protein sequence ID" value="SVC16699.1"/>
    <property type="molecule type" value="Genomic_DNA"/>
</dbReference>
<evidence type="ECO:0000313" key="9">
    <source>
        <dbReference type="EMBL" id="SVC16699.1"/>
    </source>
</evidence>
<evidence type="ECO:0000256" key="4">
    <source>
        <dbReference type="ARBA" id="ARBA00022723"/>
    </source>
</evidence>
<keyword evidence="3" id="KW-0349">Heme</keyword>
<dbReference type="Gene3D" id="1.10.760.10">
    <property type="entry name" value="Cytochrome c-like domain"/>
    <property type="match status" value="2"/>
</dbReference>
<dbReference type="InterPro" id="IPR036909">
    <property type="entry name" value="Cyt_c-like_dom_sf"/>
</dbReference>
<dbReference type="InterPro" id="IPR009056">
    <property type="entry name" value="Cyt_c-like_dom"/>
</dbReference>
<keyword evidence="4" id="KW-0479">Metal-binding</keyword>
<dbReference type="InterPro" id="IPR024167">
    <property type="entry name" value="Cytochrome_c4-like"/>
</dbReference>
<proteinExistence type="predicted"/>
<evidence type="ECO:0000256" key="5">
    <source>
        <dbReference type="ARBA" id="ARBA00022764"/>
    </source>
</evidence>
<keyword evidence="7" id="KW-0408">Iron</keyword>
<keyword evidence="2" id="KW-0813">Transport</keyword>
<dbReference type="InterPro" id="IPR050597">
    <property type="entry name" value="Cytochrome_c_Oxidase_Subunit"/>
</dbReference>
<dbReference type="PROSITE" id="PS51007">
    <property type="entry name" value="CYTC"/>
    <property type="match status" value="2"/>
</dbReference>
<dbReference type="GO" id="GO:0042597">
    <property type="term" value="C:periplasmic space"/>
    <property type="evidence" value="ECO:0007669"/>
    <property type="project" value="UniProtKB-SubCell"/>
</dbReference>
<keyword evidence="6" id="KW-0249">Electron transport</keyword>
<dbReference type="Pfam" id="PF00034">
    <property type="entry name" value="Cytochrom_C"/>
    <property type="match status" value="2"/>
</dbReference>
<reference evidence="9" key="1">
    <citation type="submission" date="2018-05" db="EMBL/GenBank/DDBJ databases">
        <authorList>
            <person name="Lanie J.A."/>
            <person name="Ng W.-L."/>
            <person name="Kazmierczak K.M."/>
            <person name="Andrzejewski T.M."/>
            <person name="Davidsen T.M."/>
            <person name="Wayne K.J."/>
            <person name="Tettelin H."/>
            <person name="Glass J.I."/>
            <person name="Rusch D."/>
            <person name="Podicherti R."/>
            <person name="Tsui H.-C.T."/>
            <person name="Winkler M.E."/>
        </authorList>
    </citation>
    <scope>NUCLEOTIDE SEQUENCE</scope>
</reference>
<dbReference type="PIRSF" id="PIRSF000005">
    <property type="entry name" value="Cytochrome_c4"/>
    <property type="match status" value="1"/>
</dbReference>
<dbReference type="GO" id="GO:0009055">
    <property type="term" value="F:electron transfer activity"/>
    <property type="evidence" value="ECO:0007669"/>
    <property type="project" value="InterPro"/>
</dbReference>
<dbReference type="AlphaFoldDB" id="A0A382JY39"/>
<protein>
    <recommendedName>
        <fullName evidence="8">Cytochrome c domain-containing protein</fullName>
    </recommendedName>
</protein>
<evidence type="ECO:0000256" key="1">
    <source>
        <dbReference type="ARBA" id="ARBA00004418"/>
    </source>
</evidence>
<organism evidence="9">
    <name type="scientific">marine metagenome</name>
    <dbReference type="NCBI Taxonomy" id="408172"/>
    <lineage>
        <taxon>unclassified sequences</taxon>
        <taxon>metagenomes</taxon>
        <taxon>ecological metagenomes</taxon>
    </lineage>
</organism>
<evidence type="ECO:0000256" key="7">
    <source>
        <dbReference type="ARBA" id="ARBA00023004"/>
    </source>
</evidence>
<gene>
    <name evidence="9" type="ORF">METZ01_LOCUS269553</name>
</gene>
<evidence type="ECO:0000256" key="6">
    <source>
        <dbReference type="ARBA" id="ARBA00022982"/>
    </source>
</evidence>
<dbReference type="SUPFAM" id="SSF46626">
    <property type="entry name" value="Cytochrome c"/>
    <property type="match status" value="2"/>
</dbReference>
<dbReference type="PANTHER" id="PTHR33751:SF9">
    <property type="entry name" value="CYTOCHROME C4"/>
    <property type="match status" value="1"/>
</dbReference>
<dbReference type="GO" id="GO:0005506">
    <property type="term" value="F:iron ion binding"/>
    <property type="evidence" value="ECO:0007669"/>
    <property type="project" value="InterPro"/>
</dbReference>
<name>A0A382JY39_9ZZZZ</name>
<dbReference type="GO" id="GO:0020037">
    <property type="term" value="F:heme binding"/>
    <property type="evidence" value="ECO:0007669"/>
    <property type="project" value="InterPro"/>
</dbReference>
<dbReference type="PANTHER" id="PTHR33751">
    <property type="entry name" value="CBB3-TYPE CYTOCHROME C OXIDASE SUBUNIT FIXP"/>
    <property type="match status" value="1"/>
</dbReference>
<evidence type="ECO:0000256" key="2">
    <source>
        <dbReference type="ARBA" id="ARBA00022448"/>
    </source>
</evidence>
<feature type="domain" description="Cytochrome c" evidence="8">
    <location>
        <begin position="15"/>
        <end position="102"/>
    </location>
</feature>
<accession>A0A382JY39</accession>
<evidence type="ECO:0000256" key="3">
    <source>
        <dbReference type="ARBA" id="ARBA00022617"/>
    </source>
</evidence>
<keyword evidence="5" id="KW-0574">Periplasm</keyword>
<sequence>MAIGIAACDNTPPPVGMARGEELFETCAPCHGEAGAGNPEIETPAIAGLPQWYIQAQLQSFQEGWRGQHADDIPGLRMRPMAVPLNREGDIESVAQYVASLDPTFPPSTLHGNAGVGAEQYRAVCVACHGEDGLGDEVLRAPPIVQIHDWYLLQEMENYRSGARGAHPADTWGITMRANTVVMTDQTMQDVIAYVQTLR</sequence>